<reference evidence="1" key="1">
    <citation type="submission" date="2025-05" db="UniProtKB">
        <authorList>
            <consortium name="RefSeq"/>
        </authorList>
    </citation>
    <scope>NUCLEOTIDE SEQUENCE [LARGE SCALE GENOMIC DNA]</scope>
    <source>
        <strain evidence="1">14028-0561.14</strain>
    </source>
</reference>
<dbReference type="Proteomes" id="UP001652661">
    <property type="component" value="Chromosome 2L"/>
</dbReference>
<dbReference type="GeneID" id="138929656"/>
<reference evidence="2" key="2">
    <citation type="submission" date="2025-08" db="UniProtKB">
        <authorList>
            <consortium name="RefSeq"/>
        </authorList>
    </citation>
    <scope>IDENTIFICATION</scope>
    <source>
        <strain evidence="2">14028-0561.14</strain>
        <tissue evidence="2">Whole fly</tissue>
    </source>
</reference>
<dbReference type="RefSeq" id="XP_070145186.1">
    <property type="nucleotide sequence ID" value="XM_070289085.1"/>
</dbReference>
<proteinExistence type="predicted"/>
<evidence type="ECO:0000313" key="2">
    <source>
        <dbReference type="RefSeq" id="XP_070145186.1"/>
    </source>
</evidence>
<dbReference type="SUPFAM" id="SSF52047">
    <property type="entry name" value="RNI-like"/>
    <property type="match status" value="1"/>
</dbReference>
<keyword evidence="1" id="KW-1185">Reference proteome</keyword>
<gene>
    <name evidence="2" type="primary">LOC138929656</name>
</gene>
<sequence length="509" mass="57326">MLDSIEEELTIIMRDKEISYNINTGHLNLSNTASNVTFSSSNDASDFAPLASLKNLQSVRIVGSHMGSSLQLFFSQLASRQCHTLQELVVENQQTDTELDKLTISSSELEEITCIKSLRKLKCGFLEAQGVDLIAGLPQLTELVITTHKEGSLKDLLRRLNSIGSPCLEYLAVETGQFTAEEEVQVAALRSLKRLECGYTSTVVLDYRGQPTGIGEMTVTKDRQDISLVELFKSRPFLKSLIVKGAPINRDEADEIQKIKPLQRLIYRFDQDPSIISELVRLSSELKTLVITSREHSLACFEDTTTGDTIARLPQDIKQDLLSFDGFEGVVQYLDRQRLVIELPPEMHCLKFLLEALAKNKSQNFEQLVIRHRYIGLDEAASIAHISSLKKMMCGLEDSSSLLHLSNLKMLEILEIRSLDNFGELSHHLISLLQSCNALESIDLDFSFPMQYIKGDFLLRAVSALKAVRNPRVQSPLKLRFPFNKRILRDPMVSIDEEYLQVEGAKEPH</sequence>
<protein>
    <submittedName>
        <fullName evidence="2">Uncharacterized protein isoform X1</fullName>
    </submittedName>
</protein>
<accession>A0ABM4GR40</accession>
<evidence type="ECO:0000313" key="1">
    <source>
        <dbReference type="Proteomes" id="UP001652661"/>
    </source>
</evidence>
<name>A0ABM4GR40_DROKI</name>
<organism evidence="1 2">
    <name type="scientific">Drosophila kikkawai</name>
    <name type="common">Fruit fly</name>
    <dbReference type="NCBI Taxonomy" id="30033"/>
    <lineage>
        <taxon>Eukaryota</taxon>
        <taxon>Metazoa</taxon>
        <taxon>Ecdysozoa</taxon>
        <taxon>Arthropoda</taxon>
        <taxon>Hexapoda</taxon>
        <taxon>Insecta</taxon>
        <taxon>Pterygota</taxon>
        <taxon>Neoptera</taxon>
        <taxon>Endopterygota</taxon>
        <taxon>Diptera</taxon>
        <taxon>Brachycera</taxon>
        <taxon>Muscomorpha</taxon>
        <taxon>Ephydroidea</taxon>
        <taxon>Drosophilidae</taxon>
        <taxon>Drosophila</taxon>
        <taxon>Sophophora</taxon>
    </lineage>
</organism>
<dbReference type="InterPro" id="IPR032675">
    <property type="entry name" value="LRR_dom_sf"/>
</dbReference>
<dbReference type="Gene3D" id="3.80.10.10">
    <property type="entry name" value="Ribonuclease Inhibitor"/>
    <property type="match status" value="1"/>
</dbReference>